<dbReference type="RefSeq" id="WP_189681544.1">
    <property type="nucleotide sequence ID" value="NZ_BNCJ01000012.1"/>
</dbReference>
<gene>
    <name evidence="1" type="ORF">GCM10017056_36490</name>
</gene>
<comment type="caution">
    <text evidence="1">The sequence shown here is derived from an EMBL/GenBank/DDBJ whole genome shotgun (WGS) entry which is preliminary data.</text>
</comment>
<dbReference type="EMBL" id="BNCJ01000012">
    <property type="protein sequence ID" value="GHF61742.1"/>
    <property type="molecule type" value="Genomic_DNA"/>
</dbReference>
<accession>A0A8J3H142</accession>
<organism evidence="1 2">
    <name type="scientific">Seohaeicola zhoushanensis</name>
    <dbReference type="NCBI Taxonomy" id="1569283"/>
    <lineage>
        <taxon>Bacteria</taxon>
        <taxon>Pseudomonadati</taxon>
        <taxon>Pseudomonadota</taxon>
        <taxon>Alphaproteobacteria</taxon>
        <taxon>Rhodobacterales</taxon>
        <taxon>Roseobacteraceae</taxon>
        <taxon>Seohaeicola</taxon>
    </lineage>
</organism>
<reference evidence="1" key="2">
    <citation type="submission" date="2020-09" db="EMBL/GenBank/DDBJ databases">
        <authorList>
            <person name="Sun Q."/>
            <person name="Kim S."/>
        </authorList>
    </citation>
    <scope>NUCLEOTIDE SEQUENCE</scope>
    <source>
        <strain evidence="1">KCTC 42650</strain>
    </source>
</reference>
<name>A0A8J3H142_9RHOB</name>
<evidence type="ECO:0000313" key="1">
    <source>
        <dbReference type="EMBL" id="GHF61742.1"/>
    </source>
</evidence>
<evidence type="ECO:0008006" key="3">
    <source>
        <dbReference type="Google" id="ProtNLM"/>
    </source>
</evidence>
<protein>
    <recommendedName>
        <fullName evidence="3">Transposase</fullName>
    </recommendedName>
</protein>
<evidence type="ECO:0000313" key="2">
    <source>
        <dbReference type="Proteomes" id="UP000626220"/>
    </source>
</evidence>
<keyword evidence="2" id="KW-1185">Reference proteome</keyword>
<dbReference type="Proteomes" id="UP000626220">
    <property type="component" value="Unassembled WGS sequence"/>
</dbReference>
<proteinExistence type="predicted"/>
<reference evidence="1" key="1">
    <citation type="journal article" date="2014" name="Int. J. Syst. Evol. Microbiol.">
        <title>Complete genome sequence of Corynebacterium casei LMG S-19264T (=DSM 44701T), isolated from a smear-ripened cheese.</title>
        <authorList>
            <consortium name="US DOE Joint Genome Institute (JGI-PGF)"/>
            <person name="Walter F."/>
            <person name="Albersmeier A."/>
            <person name="Kalinowski J."/>
            <person name="Ruckert C."/>
        </authorList>
    </citation>
    <scope>NUCLEOTIDE SEQUENCE</scope>
    <source>
        <strain evidence="1">KCTC 42650</strain>
    </source>
</reference>
<dbReference type="AlphaFoldDB" id="A0A8J3H142"/>
<sequence length="133" mass="14449">MAENEVWGFSIEKSPAGKNIWPNELKWEATRRIREEGQSPGDIAAELGAHECLVRKWSVADRRRRGEKIHVEGPAFTAISVEGEAQTAVAPHAPSGSPSGFGRILCGSVTIEFPLGISQGDLMKLMQVVGQLQ</sequence>